<gene>
    <name evidence="2" type="ORF">KTS45_17730</name>
</gene>
<dbReference type="OrthoDB" id="328023at2157"/>
<feature type="transmembrane region" description="Helical" evidence="1">
    <location>
        <begin position="60"/>
        <end position="79"/>
    </location>
</feature>
<proteinExistence type="predicted"/>
<dbReference type="AlphaFoldDB" id="A0A8J7YGH2"/>
<keyword evidence="3" id="KW-1185">Reference proteome</keyword>
<evidence type="ECO:0000313" key="3">
    <source>
        <dbReference type="Proteomes" id="UP000766550"/>
    </source>
</evidence>
<dbReference type="Pfam" id="PF04307">
    <property type="entry name" value="YdjM"/>
    <property type="match status" value="1"/>
</dbReference>
<accession>A0A8J7YGH2</accession>
<reference evidence="2 3" key="1">
    <citation type="submission" date="2021-06" db="EMBL/GenBank/DDBJ databases">
        <title>New haloarchaea isolates fom saline soil.</title>
        <authorList>
            <person name="Duran-Viseras A."/>
            <person name="Sanchez-Porro C.S."/>
            <person name="Ventosa A."/>
        </authorList>
    </citation>
    <scope>NUCLEOTIDE SEQUENCE [LARGE SCALE GENOMIC DNA]</scope>
    <source>
        <strain evidence="2 3">JCM 183640</strain>
    </source>
</reference>
<protein>
    <submittedName>
        <fullName evidence="2">Metal-dependent hydrolase</fullName>
    </submittedName>
</protein>
<sequence length="190" mass="20935">MVDVMGHIAFGLLFAVPAWFVWDGRVSIVFIALTTTTAMLPDVDLVLSNVFPQAISHHGVTHTLLFVTAVSVVVGALVTPILRNRIDSLTRGDRFDSTSLFLFVTGAFALGGTSHLFADMLSAPDIAPPVNPFWPFFAKPWSVDVLYYNSIWANAVLLATALALHLGLWYAFDPFDHRYRIEAANTAERQ</sequence>
<evidence type="ECO:0000256" key="1">
    <source>
        <dbReference type="SAM" id="Phobius"/>
    </source>
</evidence>
<feature type="transmembrane region" description="Helical" evidence="1">
    <location>
        <begin position="12"/>
        <end position="40"/>
    </location>
</feature>
<comment type="caution">
    <text evidence="2">The sequence shown here is derived from an EMBL/GenBank/DDBJ whole genome shotgun (WGS) entry which is preliminary data.</text>
</comment>
<dbReference type="InterPro" id="IPR007404">
    <property type="entry name" value="YdjM-like"/>
</dbReference>
<feature type="transmembrane region" description="Helical" evidence="1">
    <location>
        <begin position="151"/>
        <end position="172"/>
    </location>
</feature>
<feature type="transmembrane region" description="Helical" evidence="1">
    <location>
        <begin position="100"/>
        <end position="118"/>
    </location>
</feature>
<keyword evidence="2" id="KW-0378">Hydrolase</keyword>
<name>A0A8J7YGH2_9EURY</name>
<dbReference type="Proteomes" id="UP000766550">
    <property type="component" value="Unassembled WGS sequence"/>
</dbReference>
<keyword evidence="1" id="KW-0472">Membrane</keyword>
<organism evidence="2 3">
    <name type="scientific">Haloarcula limicola</name>
    <dbReference type="NCBI Taxonomy" id="1429915"/>
    <lineage>
        <taxon>Archaea</taxon>
        <taxon>Methanobacteriati</taxon>
        <taxon>Methanobacteriota</taxon>
        <taxon>Stenosarchaea group</taxon>
        <taxon>Halobacteria</taxon>
        <taxon>Halobacteriales</taxon>
        <taxon>Haloarculaceae</taxon>
        <taxon>Haloarcula</taxon>
    </lineage>
</organism>
<keyword evidence="1" id="KW-1133">Transmembrane helix</keyword>
<dbReference type="RefSeq" id="WP_162318749.1">
    <property type="nucleotide sequence ID" value="NZ_JAHQXF010000003.1"/>
</dbReference>
<evidence type="ECO:0000313" key="2">
    <source>
        <dbReference type="EMBL" id="MBV0926048.1"/>
    </source>
</evidence>
<dbReference type="EMBL" id="JAHQXF010000003">
    <property type="protein sequence ID" value="MBV0926048.1"/>
    <property type="molecule type" value="Genomic_DNA"/>
</dbReference>
<keyword evidence="1" id="KW-0812">Transmembrane</keyword>
<dbReference type="GO" id="GO:0016787">
    <property type="term" value="F:hydrolase activity"/>
    <property type="evidence" value="ECO:0007669"/>
    <property type="project" value="UniProtKB-KW"/>
</dbReference>